<evidence type="ECO:0000313" key="3">
    <source>
        <dbReference type="EMBL" id="MFD0788462.1"/>
    </source>
</evidence>
<comment type="caution">
    <text evidence="3">The sequence shown here is derived from an EMBL/GenBank/DDBJ whole genome shotgun (WGS) entry which is preliminary data.</text>
</comment>
<evidence type="ECO:0000259" key="2">
    <source>
        <dbReference type="Pfam" id="PF06724"/>
    </source>
</evidence>
<evidence type="ECO:0000313" key="4">
    <source>
        <dbReference type="Proteomes" id="UP001597053"/>
    </source>
</evidence>
<keyword evidence="4" id="KW-1185">Reference proteome</keyword>
<proteinExistence type="predicted"/>
<keyword evidence="1" id="KW-1133">Transmembrane helix</keyword>
<feature type="transmembrane region" description="Helical" evidence="1">
    <location>
        <begin position="28"/>
        <end position="47"/>
    </location>
</feature>
<feature type="non-terminal residue" evidence="3">
    <location>
        <position position="64"/>
    </location>
</feature>
<dbReference type="InterPro" id="IPR009597">
    <property type="entry name" value="DUF1206"/>
</dbReference>
<name>A0ABW3AC36_9ACTN</name>
<dbReference type="EMBL" id="JBHTHM010002805">
    <property type="protein sequence ID" value="MFD0788462.1"/>
    <property type="molecule type" value="Genomic_DNA"/>
</dbReference>
<keyword evidence="1" id="KW-0812">Transmembrane</keyword>
<dbReference type="Proteomes" id="UP001597053">
    <property type="component" value="Unassembled WGS sequence"/>
</dbReference>
<reference evidence="4" key="1">
    <citation type="journal article" date="2019" name="Int. J. Syst. Evol. Microbiol.">
        <title>The Global Catalogue of Microorganisms (GCM) 10K type strain sequencing project: providing services to taxonomists for standard genome sequencing and annotation.</title>
        <authorList>
            <consortium name="The Broad Institute Genomics Platform"/>
            <consortium name="The Broad Institute Genome Sequencing Center for Infectious Disease"/>
            <person name="Wu L."/>
            <person name="Ma J."/>
        </authorList>
    </citation>
    <scope>NUCLEOTIDE SEQUENCE [LARGE SCALE GENOMIC DNA]</scope>
    <source>
        <strain evidence="4">JCM 32148</strain>
    </source>
</reference>
<dbReference type="Pfam" id="PF06724">
    <property type="entry name" value="DUF1206"/>
    <property type="match status" value="1"/>
</dbReference>
<sequence length="64" mass="6823">MSLTRTAEAAASRTANSRWLELLTRAGFVGYGIVHLLFAWLALQIAFGRSAADGDQSGALRTLA</sequence>
<organism evidence="3 4">
    <name type="scientific">Micromonospora azadirachtae</name>
    <dbReference type="NCBI Taxonomy" id="1970735"/>
    <lineage>
        <taxon>Bacteria</taxon>
        <taxon>Bacillati</taxon>
        <taxon>Actinomycetota</taxon>
        <taxon>Actinomycetes</taxon>
        <taxon>Micromonosporales</taxon>
        <taxon>Micromonosporaceae</taxon>
        <taxon>Micromonospora</taxon>
    </lineage>
</organism>
<accession>A0ABW3AC36</accession>
<evidence type="ECO:0000256" key="1">
    <source>
        <dbReference type="SAM" id="Phobius"/>
    </source>
</evidence>
<keyword evidence="1" id="KW-0472">Membrane</keyword>
<feature type="domain" description="DUF1206" evidence="2">
    <location>
        <begin position="26"/>
        <end position="64"/>
    </location>
</feature>
<protein>
    <submittedName>
        <fullName evidence="3">DUF1206 domain-containing protein</fullName>
    </submittedName>
</protein>
<gene>
    <name evidence="3" type="ORF">ACFQZ8_31495</name>
</gene>